<keyword evidence="2" id="KW-0677">Repeat</keyword>
<evidence type="ECO:0008006" key="6">
    <source>
        <dbReference type="Google" id="ProtNLM"/>
    </source>
</evidence>
<dbReference type="AlphaFoldDB" id="A0AAP0RM97"/>
<dbReference type="Pfam" id="PF13041">
    <property type="entry name" value="PPR_2"/>
    <property type="match status" value="1"/>
</dbReference>
<organism evidence="4 5">
    <name type="scientific">Liquidambar formosana</name>
    <name type="common">Formosan gum</name>
    <dbReference type="NCBI Taxonomy" id="63359"/>
    <lineage>
        <taxon>Eukaryota</taxon>
        <taxon>Viridiplantae</taxon>
        <taxon>Streptophyta</taxon>
        <taxon>Embryophyta</taxon>
        <taxon>Tracheophyta</taxon>
        <taxon>Spermatophyta</taxon>
        <taxon>Magnoliopsida</taxon>
        <taxon>eudicotyledons</taxon>
        <taxon>Gunneridae</taxon>
        <taxon>Pentapetalae</taxon>
        <taxon>Saxifragales</taxon>
        <taxon>Altingiaceae</taxon>
        <taxon>Liquidambar</taxon>
    </lineage>
</organism>
<comment type="caution">
    <text evidence="4">The sequence shown here is derived from an EMBL/GenBank/DDBJ whole genome shotgun (WGS) entry which is preliminary data.</text>
</comment>
<dbReference type="GO" id="GO:0005739">
    <property type="term" value="C:mitochondrion"/>
    <property type="evidence" value="ECO:0007669"/>
    <property type="project" value="TreeGrafter"/>
</dbReference>
<dbReference type="EMBL" id="JBBPBK010000008">
    <property type="protein sequence ID" value="KAK9280338.1"/>
    <property type="molecule type" value="Genomic_DNA"/>
</dbReference>
<gene>
    <name evidence="4" type="ORF">L1049_014026</name>
</gene>
<reference evidence="4 5" key="1">
    <citation type="journal article" date="2024" name="Plant J.">
        <title>Genome sequences and population genomics reveal climatic adaptation and genomic divergence between two closely related sweetgum species.</title>
        <authorList>
            <person name="Xu W.Q."/>
            <person name="Ren C.Q."/>
            <person name="Zhang X.Y."/>
            <person name="Comes H.P."/>
            <person name="Liu X.H."/>
            <person name="Li Y.G."/>
            <person name="Kettle C.J."/>
            <person name="Jalonen R."/>
            <person name="Gaisberger H."/>
            <person name="Ma Y.Z."/>
            <person name="Qiu Y.X."/>
        </authorList>
    </citation>
    <scope>NUCLEOTIDE SEQUENCE [LARGE SCALE GENOMIC DNA]</scope>
    <source>
        <strain evidence="4">Hangzhou</strain>
    </source>
</reference>
<proteinExistence type="inferred from homology"/>
<dbReference type="PANTHER" id="PTHR45717:SF11">
    <property type="entry name" value="PENTACOTRIPEPTIDE-REPEAT REGION OF PRORP DOMAIN-CONTAINING PROTEIN"/>
    <property type="match status" value="1"/>
</dbReference>
<evidence type="ECO:0000313" key="5">
    <source>
        <dbReference type="Proteomes" id="UP001415857"/>
    </source>
</evidence>
<name>A0AAP0RM97_LIQFO</name>
<feature type="repeat" description="PPR" evidence="3">
    <location>
        <begin position="9"/>
        <end position="43"/>
    </location>
</feature>
<protein>
    <recommendedName>
        <fullName evidence="6">Pentatricopeptide repeat-containing protein</fullName>
    </recommendedName>
</protein>
<keyword evidence="5" id="KW-1185">Reference proteome</keyword>
<dbReference type="Pfam" id="PF01535">
    <property type="entry name" value="PPR"/>
    <property type="match status" value="1"/>
</dbReference>
<dbReference type="NCBIfam" id="TIGR00756">
    <property type="entry name" value="PPR"/>
    <property type="match status" value="1"/>
</dbReference>
<dbReference type="PANTHER" id="PTHR45717">
    <property type="entry name" value="OS12G0527900 PROTEIN"/>
    <property type="match status" value="1"/>
</dbReference>
<dbReference type="GO" id="GO:0003729">
    <property type="term" value="F:mRNA binding"/>
    <property type="evidence" value="ECO:0007669"/>
    <property type="project" value="UniProtKB-ARBA"/>
</dbReference>
<dbReference type="InterPro" id="IPR011990">
    <property type="entry name" value="TPR-like_helical_dom_sf"/>
</dbReference>
<accession>A0AAP0RM97</accession>
<dbReference type="Proteomes" id="UP001415857">
    <property type="component" value="Unassembled WGS sequence"/>
</dbReference>
<evidence type="ECO:0000256" key="1">
    <source>
        <dbReference type="ARBA" id="ARBA00007626"/>
    </source>
</evidence>
<evidence type="ECO:0000313" key="4">
    <source>
        <dbReference type="EMBL" id="KAK9280338.1"/>
    </source>
</evidence>
<dbReference type="Gene3D" id="1.25.40.10">
    <property type="entry name" value="Tetratricopeptide repeat domain"/>
    <property type="match status" value="1"/>
</dbReference>
<evidence type="ECO:0000256" key="2">
    <source>
        <dbReference type="ARBA" id="ARBA00022737"/>
    </source>
</evidence>
<dbReference type="PROSITE" id="PS51375">
    <property type="entry name" value="PPR"/>
    <property type="match status" value="1"/>
</dbReference>
<comment type="similarity">
    <text evidence="1">Belongs to the PPR family. P subfamily.</text>
</comment>
<dbReference type="InterPro" id="IPR002885">
    <property type="entry name" value="PPR_rpt"/>
</dbReference>
<evidence type="ECO:0000256" key="3">
    <source>
        <dbReference type="PROSITE-ProRule" id="PRU00708"/>
    </source>
</evidence>
<sequence length="140" mass="15927">MKADQVVPHVSTYNILMKIEANEHNIEGLVKVFSEMKQAKVEPNEISFCILATAHAVAKLYTAAENYIEVAEKSMRGNWSTLDVLVILYGYLGKAKELERTWAVVQELPHVRSNSYMLAIEAFGRIGQLSRAEELWLEMR</sequence>